<evidence type="ECO:0000256" key="4">
    <source>
        <dbReference type="ARBA" id="ARBA00023004"/>
    </source>
</evidence>
<dbReference type="SFLD" id="SFLDG01123">
    <property type="entry name" value="methyltransferase_(Class_B)"/>
    <property type="match status" value="1"/>
</dbReference>
<dbReference type="SFLD" id="SFLDS00029">
    <property type="entry name" value="Radical_SAM"/>
    <property type="match status" value="1"/>
</dbReference>
<keyword evidence="2" id="KW-0949">S-adenosyl-L-methionine</keyword>
<feature type="domain" description="Radical SAM core" evidence="7">
    <location>
        <begin position="201"/>
        <end position="432"/>
    </location>
</feature>
<reference evidence="9" key="1">
    <citation type="journal article" date="2020" name="bioRxiv">
        <title>A rank-normalized archaeal taxonomy based on genome phylogeny resolves widespread incomplete and uneven classifications.</title>
        <authorList>
            <person name="Rinke C."/>
            <person name="Chuvochina M."/>
            <person name="Mussig A.J."/>
            <person name="Chaumeil P.-A."/>
            <person name="Waite D.W."/>
            <person name="Whitman W.B."/>
            <person name="Parks D.H."/>
            <person name="Hugenholtz P."/>
        </authorList>
    </citation>
    <scope>NUCLEOTIDE SEQUENCE [LARGE SCALE GENOMIC DNA]</scope>
</reference>
<dbReference type="GO" id="GO:0005829">
    <property type="term" value="C:cytosol"/>
    <property type="evidence" value="ECO:0007669"/>
    <property type="project" value="TreeGrafter"/>
</dbReference>
<dbReference type="SMART" id="SM00729">
    <property type="entry name" value="Elp3"/>
    <property type="match status" value="1"/>
</dbReference>
<dbReference type="InterPro" id="IPR006638">
    <property type="entry name" value="Elp3/MiaA/NifB-like_rSAM"/>
</dbReference>
<accession>A0A7J4L0K9</accession>
<dbReference type="GO" id="GO:0003824">
    <property type="term" value="F:catalytic activity"/>
    <property type="evidence" value="ECO:0007669"/>
    <property type="project" value="InterPro"/>
</dbReference>
<sequence length="486" mass="55641">MQKKRLKILMLNPPFLPKFSRSSRSPAVTKGGTIYYPLWLAYTTGVLEKAGFETMLLDAPAESLSLQETAKKAAEFKPGMVVLDTSTASIYNEVKVAEELKKKLPKAFTVLVGPHVSALPKESLSLSKKISAVAKHEYDYILRDLALELEKKKPRLKKVKGLVFRSGKKISENPDMPFIENLDYLPFVSKVYKKHLNYKNYFYSANLWPEITILTGRGCPHRCTFCVWPQTMSGRAYRHRSVENVVEEFKYIKENFPDVKEIFIEDDTLTANRERVRQLCKSLVEQKVKIAWSCNARADVDLETLQWMKKAGCRLLCVGFESGVQEILNSIKKGTRIETIRQFMKDAKRAGILVHGCFMLGNQGETKETIKKTIEFAKELDPDTAQFFPIMVYPGTESFDFFKQNQCLTTLDFKEWVDSEGMHNTIVSRPGLSAKELVQLCDLGRREFYLRPGYVAKKAVQSITRPGERKRIFKSAKTFAKYLLKK</sequence>
<dbReference type="SFLD" id="SFLDG01082">
    <property type="entry name" value="B12-binding_domain_containing"/>
    <property type="match status" value="1"/>
</dbReference>
<evidence type="ECO:0000256" key="2">
    <source>
        <dbReference type="ARBA" id="ARBA00022691"/>
    </source>
</evidence>
<organism evidence="8 9">
    <name type="scientific">Candidatus Iainarchaeum sp</name>
    <dbReference type="NCBI Taxonomy" id="3101447"/>
    <lineage>
        <taxon>Archaea</taxon>
        <taxon>Candidatus Iainarchaeota</taxon>
        <taxon>Candidatus Iainarchaeia</taxon>
        <taxon>Candidatus Iainarchaeales</taxon>
        <taxon>Candidatus Iainarchaeaceae</taxon>
        <taxon>Candidatus Iainarchaeum</taxon>
    </lineage>
</organism>
<dbReference type="Proteomes" id="UP000527315">
    <property type="component" value="Unassembled WGS sequence"/>
</dbReference>
<evidence type="ECO:0000259" key="7">
    <source>
        <dbReference type="PROSITE" id="PS51918"/>
    </source>
</evidence>
<evidence type="ECO:0000256" key="3">
    <source>
        <dbReference type="ARBA" id="ARBA00022723"/>
    </source>
</evidence>
<dbReference type="SUPFAM" id="SSF102114">
    <property type="entry name" value="Radical SAM enzymes"/>
    <property type="match status" value="1"/>
</dbReference>
<dbReference type="AlphaFoldDB" id="A0A7J4L0K9"/>
<dbReference type="GO" id="GO:0046872">
    <property type="term" value="F:metal ion binding"/>
    <property type="evidence" value="ECO:0007669"/>
    <property type="project" value="UniProtKB-KW"/>
</dbReference>
<evidence type="ECO:0000259" key="6">
    <source>
        <dbReference type="PROSITE" id="PS51332"/>
    </source>
</evidence>
<dbReference type="InterPro" id="IPR051198">
    <property type="entry name" value="BchE-like"/>
</dbReference>
<dbReference type="PROSITE" id="PS51332">
    <property type="entry name" value="B12_BINDING"/>
    <property type="match status" value="1"/>
</dbReference>
<dbReference type="InterPro" id="IPR023404">
    <property type="entry name" value="rSAM_horseshoe"/>
</dbReference>
<proteinExistence type="predicted"/>
<keyword evidence="3" id="KW-0479">Metal-binding</keyword>
<dbReference type="InterPro" id="IPR006158">
    <property type="entry name" value="Cobalamin-bd"/>
</dbReference>
<dbReference type="PANTHER" id="PTHR43409:SF16">
    <property type="entry name" value="SLR0320 PROTEIN"/>
    <property type="match status" value="1"/>
</dbReference>
<dbReference type="Gene3D" id="3.40.50.280">
    <property type="entry name" value="Cobalamin-binding domain"/>
    <property type="match status" value="1"/>
</dbReference>
<feature type="domain" description="B12-binding" evidence="6">
    <location>
        <begin position="22"/>
        <end position="156"/>
    </location>
</feature>
<dbReference type="PANTHER" id="PTHR43409">
    <property type="entry name" value="ANAEROBIC MAGNESIUM-PROTOPORPHYRIN IX MONOMETHYL ESTER CYCLASE-RELATED"/>
    <property type="match status" value="1"/>
</dbReference>
<keyword evidence="4" id="KW-0408">Iron</keyword>
<dbReference type="InterPro" id="IPR007197">
    <property type="entry name" value="rSAM"/>
</dbReference>
<dbReference type="Pfam" id="PF04055">
    <property type="entry name" value="Radical_SAM"/>
    <property type="match status" value="1"/>
</dbReference>
<dbReference type="CDD" id="cd01335">
    <property type="entry name" value="Radical_SAM"/>
    <property type="match status" value="1"/>
</dbReference>
<evidence type="ECO:0000313" key="9">
    <source>
        <dbReference type="Proteomes" id="UP000527315"/>
    </source>
</evidence>
<evidence type="ECO:0000256" key="1">
    <source>
        <dbReference type="ARBA" id="ARBA00001966"/>
    </source>
</evidence>
<comment type="caution">
    <text evidence="8">The sequence shown here is derived from an EMBL/GenBank/DDBJ whole genome shotgun (WGS) entry which is preliminary data.</text>
</comment>
<dbReference type="Pfam" id="PF02310">
    <property type="entry name" value="B12-binding"/>
    <property type="match status" value="1"/>
</dbReference>
<dbReference type="InterPro" id="IPR034466">
    <property type="entry name" value="Methyltransferase_Class_B"/>
</dbReference>
<comment type="cofactor">
    <cofactor evidence="1">
        <name>[4Fe-4S] cluster</name>
        <dbReference type="ChEBI" id="CHEBI:49883"/>
    </cofactor>
</comment>
<dbReference type="EMBL" id="DUFJ01000068">
    <property type="protein sequence ID" value="HIH33176.1"/>
    <property type="molecule type" value="Genomic_DNA"/>
</dbReference>
<evidence type="ECO:0000256" key="5">
    <source>
        <dbReference type="ARBA" id="ARBA00023014"/>
    </source>
</evidence>
<gene>
    <name evidence="8" type="ORF">HA227_02890</name>
</gene>
<name>A0A7J4L0K9_9ARCH</name>
<evidence type="ECO:0000313" key="8">
    <source>
        <dbReference type="EMBL" id="HIH33176.1"/>
    </source>
</evidence>
<dbReference type="GO" id="GO:0031419">
    <property type="term" value="F:cobalamin binding"/>
    <property type="evidence" value="ECO:0007669"/>
    <property type="project" value="InterPro"/>
</dbReference>
<dbReference type="GO" id="GO:0051539">
    <property type="term" value="F:4 iron, 4 sulfur cluster binding"/>
    <property type="evidence" value="ECO:0007669"/>
    <property type="project" value="UniProtKB-KW"/>
</dbReference>
<dbReference type="PROSITE" id="PS51918">
    <property type="entry name" value="RADICAL_SAM"/>
    <property type="match status" value="1"/>
</dbReference>
<dbReference type="Gene3D" id="3.80.30.20">
    <property type="entry name" value="tm_1862 like domain"/>
    <property type="match status" value="1"/>
</dbReference>
<dbReference type="InterPro" id="IPR058240">
    <property type="entry name" value="rSAM_sf"/>
</dbReference>
<keyword evidence="5" id="KW-0411">Iron-sulfur</keyword>
<protein>
    <submittedName>
        <fullName evidence="8">Radical SAM protein</fullName>
    </submittedName>
</protein>